<dbReference type="Proteomes" id="UP000319004">
    <property type="component" value="Chromosome"/>
</dbReference>
<dbReference type="InterPro" id="IPR001375">
    <property type="entry name" value="Peptidase_S9_cat"/>
</dbReference>
<proteinExistence type="predicted"/>
<evidence type="ECO:0000256" key="2">
    <source>
        <dbReference type="SAM" id="Phobius"/>
    </source>
</evidence>
<dbReference type="SUPFAM" id="SSF53474">
    <property type="entry name" value="alpha/beta-Hydrolases"/>
    <property type="match status" value="1"/>
</dbReference>
<keyword evidence="5" id="KW-1185">Reference proteome</keyword>
<dbReference type="OrthoDB" id="9805123at2"/>
<keyword evidence="1 4" id="KW-0378">Hydrolase</keyword>
<sequence>MASPRTRQRRLVAFATIVVGVVATVSLRLFISPAFDELRHTQPTETLAEMRTDHETRLVRREPVSGHRQISSLAAGRWFEFPSDARLLYGYYNEPSGNGPHPTIVFAHGGFLLGSEDIEVANQLVEHGYAVFAPTWRGENGNAGAHEMCYGEVDDMIAAIDFVERLPSVDEDQIFLLGHSIGGLLAVLTAEVSPKPRGAMACGAVMSLEVFARHDPTIQEKYPYDTSDNRENVVRSPLSFVKDLKCPLLLAYGSQESALIQLSERMRSSAERENKRVESIEIPNADHFTAFEPSIPRALSFFDSLQSQPRQTQRPSVAKAPTNLAGQQIDRLIDTTPGPPLAGDSLPRQIPVVQGWNSLADPGPAIADWRWIVSRLIERDEFRNVRVLPDNPYWAVAGEFGTPGFAILSVDGKKQYRYKNAFPRPITPSVECESQFASLSKDGRLFAVRNRAALHPTEPNVYWVSVHRTDGGSLVKTMMDHDNCQFLNASDLLVWKDAGSNPQLRAQRQAGPGAKVAMLLNTETDTWIERGMRIYINGPVPVTPGGQYFFHIDAHTRTWVARDAKSGHRFDLDLEHSGIAVSTSGLELAAVANELLTVRDLQTGEVKLTRRVAPQCITVDWLDNDRFLILNRTFVVDRADGTLIARLNLDVELTKIQSMAVHDRWITTANQLGERVVHEIPIELIRKLAAMDDRNVTVDVTIADSFNRSSQSQLKPYATRLLEKQGLSLGDENSPILLTLQRVRWDDPPARLRATARLRLFGEELPQMKQSGLSSGFLRQSPSFQGKVTATVQIRPKPPAENAADVWRSESITVDSVLDDVELTQPLEPQLHAAFWAKAISSLDLKRLGLPRAVGFQSPDDHPLMSTHYTSVLARTPELQANAGPESAKPTVETLLTYSDRWIDQVRKDLGLRASYPRKSPVIATQLHSRDTMPSSFARGSVGGIGLVNVNGIPELLIMSHGSKKETTWQRLSQVGTTQTKITQSPNQFPSALDLAVCRESGRWVHVGREEVVFGESSKDAFRVKRVEMPHVRSAVFSDEERILYLSFQERLEAWDANAIWTDRFWVDGVRGEQLKSVRKIKIRDEGVLSLRRVPKSKDLIGYSSKAVIRFNGLTGETVWEIPCDTMPTIMVDAKAGYVYLKKINKLQSNGIPIVESYVDTFNVHFGNFVSSSNLPKFMNANHAMYGKYGSRMAISGQKVVAVYDLATMEPVWTKEIPRGFSTRLAYSEDGNALAVHVNLGNGNVSPFDVWSFREPPK</sequence>
<reference evidence="4 5" key="1">
    <citation type="submission" date="2019-03" db="EMBL/GenBank/DDBJ databases">
        <title>Deep-cultivation of Planctomycetes and their phenomic and genomic characterization uncovers novel biology.</title>
        <authorList>
            <person name="Wiegand S."/>
            <person name="Jogler M."/>
            <person name="Boedeker C."/>
            <person name="Pinto D."/>
            <person name="Vollmers J."/>
            <person name="Rivas-Marin E."/>
            <person name="Kohn T."/>
            <person name="Peeters S.H."/>
            <person name="Heuer A."/>
            <person name="Rast P."/>
            <person name="Oberbeckmann S."/>
            <person name="Bunk B."/>
            <person name="Jeske O."/>
            <person name="Meyerdierks A."/>
            <person name="Storesund J.E."/>
            <person name="Kallscheuer N."/>
            <person name="Luecker S."/>
            <person name="Lage O.M."/>
            <person name="Pohl T."/>
            <person name="Merkel B.J."/>
            <person name="Hornburger P."/>
            <person name="Mueller R.-W."/>
            <person name="Bruemmer F."/>
            <person name="Labrenz M."/>
            <person name="Spormann A.M."/>
            <person name="Op den Camp H."/>
            <person name="Overmann J."/>
            <person name="Amann R."/>
            <person name="Jetten M.S.M."/>
            <person name="Mascher T."/>
            <person name="Medema M.H."/>
            <person name="Devos D.P."/>
            <person name="Kaster A.-K."/>
            <person name="Ovreas L."/>
            <person name="Rohde M."/>
            <person name="Galperin M.Y."/>
            <person name="Jogler C."/>
        </authorList>
    </citation>
    <scope>NUCLEOTIDE SEQUENCE [LARGE SCALE GENOMIC DNA]</scope>
    <source>
        <strain evidence="4 5">Enr13</strain>
    </source>
</reference>
<dbReference type="EMBL" id="CP037423">
    <property type="protein sequence ID" value="QDV45178.1"/>
    <property type="molecule type" value="Genomic_DNA"/>
</dbReference>
<dbReference type="GO" id="GO:0052689">
    <property type="term" value="F:carboxylic ester hydrolase activity"/>
    <property type="evidence" value="ECO:0007669"/>
    <property type="project" value="UniProtKB-ARBA"/>
</dbReference>
<dbReference type="InterPro" id="IPR011047">
    <property type="entry name" value="Quinoprotein_ADH-like_sf"/>
</dbReference>
<dbReference type="Pfam" id="PF00326">
    <property type="entry name" value="Peptidase_S9"/>
    <property type="match status" value="1"/>
</dbReference>
<protein>
    <submittedName>
        <fullName evidence="4">2,6-dihydropseudooxynicotine hydrolase</fullName>
        <ecNumber evidence="4">3.7.1.19</ecNumber>
    </submittedName>
</protein>
<dbReference type="Gene3D" id="3.40.50.1820">
    <property type="entry name" value="alpha/beta hydrolase"/>
    <property type="match status" value="1"/>
</dbReference>
<evidence type="ECO:0000259" key="3">
    <source>
        <dbReference type="Pfam" id="PF00326"/>
    </source>
</evidence>
<dbReference type="AlphaFoldDB" id="A0A518HWE4"/>
<dbReference type="KEGG" id="snep:Enr13x_50520"/>
<dbReference type="InterPro" id="IPR050261">
    <property type="entry name" value="FrsA_esterase"/>
</dbReference>
<name>A0A518HWE4_9BACT</name>
<dbReference type="SUPFAM" id="SSF50969">
    <property type="entry name" value="YVTN repeat-like/Quinoprotein amine dehydrogenase"/>
    <property type="match status" value="1"/>
</dbReference>
<keyword evidence="2" id="KW-0812">Transmembrane</keyword>
<accession>A0A518HWE4</accession>
<dbReference type="PANTHER" id="PTHR22946">
    <property type="entry name" value="DIENELACTONE HYDROLASE DOMAIN-CONTAINING PROTEIN-RELATED"/>
    <property type="match status" value="1"/>
</dbReference>
<dbReference type="RefSeq" id="WP_145389382.1">
    <property type="nucleotide sequence ID" value="NZ_CP037423.1"/>
</dbReference>
<dbReference type="GO" id="GO:0006508">
    <property type="term" value="P:proteolysis"/>
    <property type="evidence" value="ECO:0007669"/>
    <property type="project" value="InterPro"/>
</dbReference>
<organism evidence="4 5">
    <name type="scientific">Stieleria neptunia</name>
    <dbReference type="NCBI Taxonomy" id="2527979"/>
    <lineage>
        <taxon>Bacteria</taxon>
        <taxon>Pseudomonadati</taxon>
        <taxon>Planctomycetota</taxon>
        <taxon>Planctomycetia</taxon>
        <taxon>Pirellulales</taxon>
        <taxon>Pirellulaceae</taxon>
        <taxon>Stieleria</taxon>
    </lineage>
</organism>
<evidence type="ECO:0000313" key="5">
    <source>
        <dbReference type="Proteomes" id="UP000319004"/>
    </source>
</evidence>
<keyword evidence="2" id="KW-0472">Membrane</keyword>
<dbReference type="SUPFAM" id="SSF50998">
    <property type="entry name" value="Quinoprotein alcohol dehydrogenase-like"/>
    <property type="match status" value="1"/>
</dbReference>
<dbReference type="PANTHER" id="PTHR22946:SF9">
    <property type="entry name" value="POLYKETIDE TRANSFERASE AF380"/>
    <property type="match status" value="1"/>
</dbReference>
<dbReference type="GO" id="GO:0004252">
    <property type="term" value="F:serine-type endopeptidase activity"/>
    <property type="evidence" value="ECO:0007669"/>
    <property type="project" value="InterPro"/>
</dbReference>
<feature type="transmembrane region" description="Helical" evidence="2">
    <location>
        <begin position="12"/>
        <end position="31"/>
    </location>
</feature>
<evidence type="ECO:0000256" key="1">
    <source>
        <dbReference type="ARBA" id="ARBA00022801"/>
    </source>
</evidence>
<dbReference type="InterPro" id="IPR011044">
    <property type="entry name" value="Quino_amine_DH_bsu"/>
</dbReference>
<dbReference type="InterPro" id="IPR002471">
    <property type="entry name" value="Pept_S9_AS"/>
</dbReference>
<evidence type="ECO:0000313" key="4">
    <source>
        <dbReference type="EMBL" id="QDV45178.1"/>
    </source>
</evidence>
<gene>
    <name evidence="4" type="ORF">Enr13x_50520</name>
</gene>
<dbReference type="EC" id="3.7.1.19" evidence="4"/>
<keyword evidence="2" id="KW-1133">Transmembrane helix</keyword>
<dbReference type="PROSITE" id="PS00708">
    <property type="entry name" value="PRO_ENDOPEP_SER"/>
    <property type="match status" value="1"/>
</dbReference>
<dbReference type="InterPro" id="IPR029058">
    <property type="entry name" value="AB_hydrolase_fold"/>
</dbReference>
<feature type="domain" description="Peptidase S9 prolyl oligopeptidase catalytic" evidence="3">
    <location>
        <begin position="124"/>
        <end position="290"/>
    </location>
</feature>